<gene>
    <name evidence="1" type="ORF">ACFQ27_09320</name>
</gene>
<comment type="caution">
    <text evidence="1">The sequence shown here is derived from an EMBL/GenBank/DDBJ whole genome shotgun (WGS) entry which is preliminary data.</text>
</comment>
<organism evidence="1 2">
    <name type="scientific">Phenylobacterium conjunctum</name>
    <dbReference type="NCBI Taxonomy" id="1298959"/>
    <lineage>
        <taxon>Bacteria</taxon>
        <taxon>Pseudomonadati</taxon>
        <taxon>Pseudomonadota</taxon>
        <taxon>Alphaproteobacteria</taxon>
        <taxon>Caulobacterales</taxon>
        <taxon>Caulobacteraceae</taxon>
        <taxon>Phenylobacterium</taxon>
    </lineage>
</organism>
<evidence type="ECO:0000313" key="1">
    <source>
        <dbReference type="EMBL" id="MFD1190778.1"/>
    </source>
</evidence>
<dbReference type="EMBL" id="JBHTLQ010000016">
    <property type="protein sequence ID" value="MFD1190778.1"/>
    <property type="molecule type" value="Genomic_DNA"/>
</dbReference>
<sequence length="206" mass="23568">MTRINYARVIDKALKPLGFDRDADDWIRIRGDRWECVNRYSSWLGGVHVTLSMKDLETQRVYRSIFHLPDDLAWGGYLDEDLGVLVNGRQGFWMQDTPNGAQDLVDKLLTFGLPWFETFQTPEQVVAPWRARTDPPTYRAFNPTWLITYMICFYRLGDLEAAREVLRTPAPRLAPPKSLEAIARASAWLEARIAAKAQMPGLKGPA</sequence>
<dbReference type="RefSeq" id="WP_377353384.1">
    <property type="nucleotide sequence ID" value="NZ_JBHTLQ010000016.1"/>
</dbReference>
<accession>A0ABW3T1F1</accession>
<keyword evidence="2" id="KW-1185">Reference proteome</keyword>
<evidence type="ECO:0008006" key="3">
    <source>
        <dbReference type="Google" id="ProtNLM"/>
    </source>
</evidence>
<proteinExistence type="predicted"/>
<evidence type="ECO:0000313" key="2">
    <source>
        <dbReference type="Proteomes" id="UP001597216"/>
    </source>
</evidence>
<dbReference type="Proteomes" id="UP001597216">
    <property type="component" value="Unassembled WGS sequence"/>
</dbReference>
<reference evidence="2" key="1">
    <citation type="journal article" date="2019" name="Int. J. Syst. Evol. Microbiol.">
        <title>The Global Catalogue of Microorganisms (GCM) 10K type strain sequencing project: providing services to taxonomists for standard genome sequencing and annotation.</title>
        <authorList>
            <consortium name="The Broad Institute Genomics Platform"/>
            <consortium name="The Broad Institute Genome Sequencing Center for Infectious Disease"/>
            <person name="Wu L."/>
            <person name="Ma J."/>
        </authorList>
    </citation>
    <scope>NUCLEOTIDE SEQUENCE [LARGE SCALE GENOMIC DNA]</scope>
    <source>
        <strain evidence="2">CCUG 55074</strain>
    </source>
</reference>
<name>A0ABW3T1F1_9CAUL</name>
<protein>
    <recommendedName>
        <fullName evidence="3">DUF4304 domain-containing protein</fullName>
    </recommendedName>
</protein>